<dbReference type="EnsemblPlants" id="Pp3c20_1850V3.5">
    <property type="protein sequence ID" value="Pp3c20_1850V3.5"/>
    <property type="gene ID" value="Pp3c20_1850"/>
</dbReference>
<dbReference type="GeneID" id="112273314"/>
<reference evidence="3" key="3">
    <citation type="submission" date="2020-12" db="UniProtKB">
        <authorList>
            <consortium name="EnsemblPlants"/>
        </authorList>
    </citation>
    <scope>IDENTIFICATION</scope>
</reference>
<dbReference type="OrthoDB" id="10611220at2759"/>
<dbReference type="Proteomes" id="UP000006727">
    <property type="component" value="Chromosome 20"/>
</dbReference>
<keyword evidence="1" id="KW-0175">Coiled coil</keyword>
<feature type="compositionally biased region" description="Basic and acidic residues" evidence="2">
    <location>
        <begin position="53"/>
        <end position="74"/>
    </location>
</feature>
<dbReference type="Gramene" id="Pp3c20_1850V3.6">
    <property type="protein sequence ID" value="Pp3c20_1850V3.6"/>
    <property type="gene ID" value="Pp3c20_1850"/>
</dbReference>
<evidence type="ECO:0000256" key="2">
    <source>
        <dbReference type="SAM" id="MobiDB-lite"/>
    </source>
</evidence>
<reference evidence="3 4" key="2">
    <citation type="journal article" date="2018" name="Plant J.">
        <title>The Physcomitrella patens chromosome-scale assembly reveals moss genome structure and evolution.</title>
        <authorList>
            <person name="Lang D."/>
            <person name="Ullrich K.K."/>
            <person name="Murat F."/>
            <person name="Fuchs J."/>
            <person name="Jenkins J."/>
            <person name="Haas F.B."/>
            <person name="Piednoel M."/>
            <person name="Gundlach H."/>
            <person name="Van Bel M."/>
            <person name="Meyberg R."/>
            <person name="Vives C."/>
            <person name="Morata J."/>
            <person name="Symeonidi A."/>
            <person name="Hiss M."/>
            <person name="Muchero W."/>
            <person name="Kamisugi Y."/>
            <person name="Saleh O."/>
            <person name="Blanc G."/>
            <person name="Decker E.L."/>
            <person name="van Gessel N."/>
            <person name="Grimwood J."/>
            <person name="Hayes R.D."/>
            <person name="Graham S.W."/>
            <person name="Gunter L.E."/>
            <person name="McDaniel S.F."/>
            <person name="Hoernstein S.N.W."/>
            <person name="Larsson A."/>
            <person name="Li F.W."/>
            <person name="Perroud P.F."/>
            <person name="Phillips J."/>
            <person name="Ranjan P."/>
            <person name="Rokshar D.S."/>
            <person name="Rothfels C.J."/>
            <person name="Schneider L."/>
            <person name="Shu S."/>
            <person name="Stevenson D.W."/>
            <person name="Thummler F."/>
            <person name="Tillich M."/>
            <person name="Villarreal Aguilar J.C."/>
            <person name="Widiez T."/>
            <person name="Wong G.K."/>
            <person name="Wymore A."/>
            <person name="Zhang Y."/>
            <person name="Zimmer A.D."/>
            <person name="Quatrano R.S."/>
            <person name="Mayer K.F.X."/>
            <person name="Goodstein D."/>
            <person name="Casacuberta J.M."/>
            <person name="Vandepoele K."/>
            <person name="Reski R."/>
            <person name="Cuming A.C."/>
            <person name="Tuskan G.A."/>
            <person name="Maumus F."/>
            <person name="Salse J."/>
            <person name="Schmutz J."/>
            <person name="Rensing S.A."/>
        </authorList>
    </citation>
    <scope>NUCLEOTIDE SEQUENCE [LARGE SCALE GENOMIC DNA]</scope>
    <source>
        <strain evidence="3 4">cv. Gransden 2004</strain>
    </source>
</reference>
<feature type="coiled-coil region" evidence="1">
    <location>
        <begin position="803"/>
        <end position="837"/>
    </location>
</feature>
<evidence type="ECO:0000313" key="3">
    <source>
        <dbReference type="EnsemblPlants" id="Pp3c20_1850V3.6"/>
    </source>
</evidence>
<protein>
    <submittedName>
        <fullName evidence="3">Uncharacterized protein</fullName>
    </submittedName>
</protein>
<sequence length="898" mass="103251">MLDDAPSLVIEDSWVGVYVDALELMEKAEESSALESVEVLDEGGVHQNENNIEENRSRKDADLQEDYNTEHQRVSGESPEEFTSQVKILCRICFFAAIIELSEGCHIKFLLAAVVPDDQTGVLEESPLDLASYLTVHKGEDNASGDASEPLKEAIEFRSLGDDGNSADFAGNFEHILDPSDTGLEDVDLVEHIDIDFDQFGAQPPDLPVLDTSNNEEVEMNVNEVDGIFSSSGEEGTDTSTEASESEHQIKKLVSENEDEQEMKELDDVPVKIDLNDVSEEQLLKELDSESNADLHNTMKISENIEGHGVLRGSGSETTLDEKGVDDASLGSLTRGLANNAEVKGSSAHKEVLRHTYGPKQLTEKQVKQLEEIRCQVDLLSLKRKLEAECGKRLKNEAKLMVLHEILPNVEEKMKVLCDEVLFLEVQFKEQVDFSNKLEANLVQERERVQHVAQVLKEEIHLKKKLQETLEFERNKRVQYVVQLEEKTRLQEELTHKLEEERVVRIQSEAGLMVLHEMLPDVEEKLNDLRDQIETLIAQLQDQKRLREEVEQKLDCERKERLQHVAKVEERTKFYEETLEQERIERLQFVAQLEKRTRLQEELARKLEEERVMRIQSEAGLAVFHEMLPDAEKKLNDLLAQLQSQNGLKKEIEEKLDWERRERMEHVAKTEGEAKMHEEALEQERNKRVQYVVQLEEKTKLQEELARKLEEERDERLISETSLKELLHERLPNDEEKIKELYNQVMSLSAQLEEQRELRKELEERLEQEREERSQRAVVVSETSNESLLVSSVPWPEEKYECVKLLDEQKALLAHQMEEAEKIKSTAQMKVGQLNNQVQNLEVLTDIAETMECVFSAKDRAISQAIWTTFQALCLGLGFIHFITAYRDPVVQNSLLPT</sequence>
<dbReference type="AlphaFoldDB" id="A0A7I4C0G1"/>
<keyword evidence="4" id="KW-1185">Reference proteome</keyword>
<dbReference type="EMBL" id="ABEU02000020">
    <property type="status" value="NOT_ANNOTATED_CDS"/>
    <property type="molecule type" value="Genomic_DNA"/>
</dbReference>
<reference evidence="3 4" key="1">
    <citation type="journal article" date="2008" name="Science">
        <title>The Physcomitrella genome reveals evolutionary insights into the conquest of land by plants.</title>
        <authorList>
            <person name="Rensing S."/>
            <person name="Lang D."/>
            <person name="Zimmer A."/>
            <person name="Terry A."/>
            <person name="Salamov A."/>
            <person name="Shapiro H."/>
            <person name="Nishiyama T."/>
            <person name="Perroud P.-F."/>
            <person name="Lindquist E."/>
            <person name="Kamisugi Y."/>
            <person name="Tanahashi T."/>
            <person name="Sakakibara K."/>
            <person name="Fujita T."/>
            <person name="Oishi K."/>
            <person name="Shin-I T."/>
            <person name="Kuroki Y."/>
            <person name="Toyoda A."/>
            <person name="Suzuki Y."/>
            <person name="Hashimoto A."/>
            <person name="Yamaguchi K."/>
            <person name="Sugano A."/>
            <person name="Kohara Y."/>
            <person name="Fujiyama A."/>
            <person name="Anterola A."/>
            <person name="Aoki S."/>
            <person name="Ashton N."/>
            <person name="Barbazuk W.B."/>
            <person name="Barker E."/>
            <person name="Bennetzen J."/>
            <person name="Bezanilla M."/>
            <person name="Blankenship R."/>
            <person name="Cho S.H."/>
            <person name="Dutcher S."/>
            <person name="Estelle M."/>
            <person name="Fawcett J.A."/>
            <person name="Gundlach H."/>
            <person name="Hanada K."/>
            <person name="Heyl A."/>
            <person name="Hicks K.A."/>
            <person name="Hugh J."/>
            <person name="Lohr M."/>
            <person name="Mayer K."/>
            <person name="Melkozernov A."/>
            <person name="Murata T."/>
            <person name="Nelson D."/>
            <person name="Pils B."/>
            <person name="Prigge M."/>
            <person name="Reiss B."/>
            <person name="Renner T."/>
            <person name="Rombauts S."/>
            <person name="Rushton P."/>
            <person name="Sanderfoot A."/>
            <person name="Schween G."/>
            <person name="Shiu S.-H."/>
            <person name="Stueber K."/>
            <person name="Theodoulou F.L."/>
            <person name="Tu H."/>
            <person name="Van de Peer Y."/>
            <person name="Verrier P.J."/>
            <person name="Waters E."/>
            <person name="Wood A."/>
            <person name="Yang L."/>
            <person name="Cove D."/>
            <person name="Cuming A."/>
            <person name="Hasebe M."/>
            <person name="Lucas S."/>
            <person name="Mishler D.B."/>
            <person name="Reski R."/>
            <person name="Grigoriev I."/>
            <person name="Quatrano R.S."/>
            <person name="Boore J.L."/>
        </authorList>
    </citation>
    <scope>NUCLEOTIDE SEQUENCE [LARGE SCALE GENOMIC DNA]</scope>
    <source>
        <strain evidence="3 4">cv. Gransden 2004</strain>
    </source>
</reference>
<feature type="compositionally biased region" description="Low complexity" evidence="2">
    <location>
        <begin position="229"/>
        <end position="243"/>
    </location>
</feature>
<dbReference type="EnsemblPlants" id="Pp3c20_1850V3.6">
    <property type="protein sequence ID" value="Pp3c20_1850V3.6"/>
    <property type="gene ID" value="Pp3c20_1850"/>
</dbReference>
<dbReference type="Gramene" id="Pp3c20_1850V3.5">
    <property type="protein sequence ID" value="Pp3c20_1850V3.5"/>
    <property type="gene ID" value="Pp3c20_1850"/>
</dbReference>
<feature type="region of interest" description="Disordered" evidence="2">
    <location>
        <begin position="43"/>
        <end position="78"/>
    </location>
</feature>
<feature type="region of interest" description="Disordered" evidence="2">
    <location>
        <begin position="229"/>
        <end position="249"/>
    </location>
</feature>
<dbReference type="KEGG" id="ppp:112273314"/>
<organism evidence="3 4">
    <name type="scientific">Physcomitrium patens</name>
    <name type="common">Spreading-leaved earth moss</name>
    <name type="synonym">Physcomitrella patens</name>
    <dbReference type="NCBI Taxonomy" id="3218"/>
    <lineage>
        <taxon>Eukaryota</taxon>
        <taxon>Viridiplantae</taxon>
        <taxon>Streptophyta</taxon>
        <taxon>Embryophyta</taxon>
        <taxon>Bryophyta</taxon>
        <taxon>Bryophytina</taxon>
        <taxon>Bryopsida</taxon>
        <taxon>Funariidae</taxon>
        <taxon>Funariales</taxon>
        <taxon>Funariaceae</taxon>
        <taxon>Physcomitrium</taxon>
    </lineage>
</organism>
<proteinExistence type="predicted"/>
<name>A0A7I4C0G1_PHYPA</name>
<feature type="coiled-coil region" evidence="1">
    <location>
        <begin position="456"/>
        <end position="610"/>
    </location>
</feature>
<evidence type="ECO:0000256" key="1">
    <source>
        <dbReference type="SAM" id="Coils"/>
    </source>
</evidence>
<accession>A0A7I4C0G1</accession>
<evidence type="ECO:0000313" key="4">
    <source>
        <dbReference type="Proteomes" id="UP000006727"/>
    </source>
</evidence>
<dbReference type="RefSeq" id="XP_024357709.1">
    <property type="nucleotide sequence ID" value="XM_024501941.2"/>
</dbReference>
<gene>
    <name evidence="3" type="primary">LOC112273314</name>
</gene>
<feature type="coiled-coil region" evidence="1">
    <location>
        <begin position="635"/>
        <end position="772"/>
    </location>
</feature>